<protein>
    <submittedName>
        <fullName evidence="5">Uncharacterized protein</fullName>
    </submittedName>
</protein>
<keyword evidence="2" id="KW-0812">Transmembrane</keyword>
<keyword evidence="4" id="KW-0472">Membrane</keyword>
<name>A0A8X6NZC0_NEPPI</name>
<dbReference type="EMBL" id="BMAW01015377">
    <property type="protein sequence ID" value="GFT43319.1"/>
    <property type="molecule type" value="Genomic_DNA"/>
</dbReference>
<evidence type="ECO:0000256" key="3">
    <source>
        <dbReference type="ARBA" id="ARBA00022989"/>
    </source>
</evidence>
<accession>A0A8X6NZC0</accession>
<dbReference type="InterPro" id="IPR005828">
    <property type="entry name" value="MFS_sugar_transport-like"/>
</dbReference>
<dbReference type="GO" id="GO:0016020">
    <property type="term" value="C:membrane"/>
    <property type="evidence" value="ECO:0007669"/>
    <property type="project" value="UniProtKB-SubCell"/>
</dbReference>
<dbReference type="AlphaFoldDB" id="A0A8X6NZC0"/>
<comment type="caution">
    <text evidence="5">The sequence shown here is derived from an EMBL/GenBank/DDBJ whole genome shotgun (WGS) entry which is preliminary data.</text>
</comment>
<evidence type="ECO:0000313" key="6">
    <source>
        <dbReference type="Proteomes" id="UP000887013"/>
    </source>
</evidence>
<sequence length="56" mass="6386">LLPESPRWLISQGRHEEALEVLSKAAKANRVDLAEADKKLKDLVLKLEKVKCIIDY</sequence>
<dbReference type="Gene3D" id="1.10.286.90">
    <property type="entry name" value="MFS transporter, transmembrane helix TM10b"/>
    <property type="match status" value="1"/>
</dbReference>
<dbReference type="Pfam" id="PF00083">
    <property type="entry name" value="Sugar_tr"/>
    <property type="match status" value="1"/>
</dbReference>
<comment type="subcellular location">
    <subcellularLocation>
        <location evidence="1">Membrane</location>
    </subcellularLocation>
</comment>
<keyword evidence="6" id="KW-1185">Reference proteome</keyword>
<proteinExistence type="predicted"/>
<evidence type="ECO:0000256" key="2">
    <source>
        <dbReference type="ARBA" id="ARBA00022692"/>
    </source>
</evidence>
<evidence type="ECO:0000256" key="1">
    <source>
        <dbReference type="ARBA" id="ARBA00004370"/>
    </source>
</evidence>
<dbReference type="Proteomes" id="UP000887013">
    <property type="component" value="Unassembled WGS sequence"/>
</dbReference>
<feature type="non-terminal residue" evidence="5">
    <location>
        <position position="1"/>
    </location>
</feature>
<gene>
    <name evidence="5" type="ORF">NPIL_528311</name>
</gene>
<organism evidence="5 6">
    <name type="scientific">Nephila pilipes</name>
    <name type="common">Giant wood spider</name>
    <name type="synonym">Nephila maculata</name>
    <dbReference type="NCBI Taxonomy" id="299642"/>
    <lineage>
        <taxon>Eukaryota</taxon>
        <taxon>Metazoa</taxon>
        <taxon>Ecdysozoa</taxon>
        <taxon>Arthropoda</taxon>
        <taxon>Chelicerata</taxon>
        <taxon>Arachnida</taxon>
        <taxon>Araneae</taxon>
        <taxon>Araneomorphae</taxon>
        <taxon>Entelegynae</taxon>
        <taxon>Araneoidea</taxon>
        <taxon>Nephilidae</taxon>
        <taxon>Nephila</taxon>
    </lineage>
</organism>
<evidence type="ECO:0000313" key="5">
    <source>
        <dbReference type="EMBL" id="GFT43319.1"/>
    </source>
</evidence>
<keyword evidence="3" id="KW-1133">Transmembrane helix</keyword>
<reference evidence="5" key="1">
    <citation type="submission" date="2020-08" db="EMBL/GenBank/DDBJ databases">
        <title>Multicomponent nature underlies the extraordinary mechanical properties of spider dragline silk.</title>
        <authorList>
            <person name="Kono N."/>
            <person name="Nakamura H."/>
            <person name="Mori M."/>
            <person name="Yoshida Y."/>
            <person name="Ohtoshi R."/>
            <person name="Malay A.D."/>
            <person name="Moran D.A.P."/>
            <person name="Tomita M."/>
            <person name="Numata K."/>
            <person name="Arakawa K."/>
        </authorList>
    </citation>
    <scope>NUCLEOTIDE SEQUENCE</scope>
</reference>
<dbReference type="GO" id="GO:0022857">
    <property type="term" value="F:transmembrane transporter activity"/>
    <property type="evidence" value="ECO:0007669"/>
    <property type="project" value="InterPro"/>
</dbReference>
<dbReference type="OrthoDB" id="5296287at2759"/>
<evidence type="ECO:0000256" key="4">
    <source>
        <dbReference type="ARBA" id="ARBA00023136"/>
    </source>
</evidence>